<keyword evidence="7" id="KW-0503">Monooxygenase</keyword>
<dbReference type="EMBL" id="GL698485">
    <property type="protein sequence ID" value="EFY91070.1"/>
    <property type="molecule type" value="Genomic_DNA"/>
</dbReference>
<proteinExistence type="inferred from homology"/>
<accession>E9DZA8</accession>
<dbReference type="InterPro" id="IPR050316">
    <property type="entry name" value="Tyrosinase/Hemocyanin"/>
</dbReference>
<dbReference type="Proteomes" id="UP000002499">
    <property type="component" value="Unassembled WGS sequence"/>
</dbReference>
<keyword evidence="8" id="KW-0470">Melanin biosynthesis</keyword>
<evidence type="ECO:0000256" key="2">
    <source>
        <dbReference type="ARBA" id="ARBA00009928"/>
    </source>
</evidence>
<dbReference type="SUPFAM" id="SSF48056">
    <property type="entry name" value="Di-copper centre-containing domain"/>
    <property type="match status" value="1"/>
</dbReference>
<dbReference type="Gene3D" id="2.60.310.20">
    <property type="match status" value="1"/>
</dbReference>
<dbReference type="InterPro" id="IPR002227">
    <property type="entry name" value="Tyrosinase_Cu-bd"/>
</dbReference>
<keyword evidence="4" id="KW-0479">Metal-binding</keyword>
<comment type="cofactor">
    <cofactor evidence="1">
        <name>Cu(2+)</name>
        <dbReference type="ChEBI" id="CHEBI:29036"/>
    </cofactor>
</comment>
<dbReference type="EC" id="1.14.18.1" evidence="3"/>
<feature type="domain" description="Tyrosinase copper-binding" evidence="11">
    <location>
        <begin position="321"/>
        <end position="332"/>
    </location>
</feature>
<dbReference type="PANTHER" id="PTHR11474">
    <property type="entry name" value="TYROSINASE FAMILY MEMBER"/>
    <property type="match status" value="1"/>
</dbReference>
<reference evidence="12 13" key="1">
    <citation type="journal article" date="2011" name="PLoS Genet.">
        <title>Genome sequencing and comparative transcriptomics of the model entomopathogenic fungi Metarhizium anisopliae and M. acridum.</title>
        <authorList>
            <person name="Gao Q."/>
            <person name="Jin K."/>
            <person name="Ying S.H."/>
            <person name="Zhang Y."/>
            <person name="Xiao G."/>
            <person name="Shang Y."/>
            <person name="Duan Z."/>
            <person name="Hu X."/>
            <person name="Xie X.Q."/>
            <person name="Zhou G."/>
            <person name="Peng G."/>
            <person name="Luo Z."/>
            <person name="Huang W."/>
            <person name="Wang B."/>
            <person name="Fang W."/>
            <person name="Wang S."/>
            <person name="Zhong Y."/>
            <person name="Ma L.J."/>
            <person name="St Leger R.J."/>
            <person name="Zhao G.P."/>
            <person name="Pei Y."/>
            <person name="Feng M.G."/>
            <person name="Xia Y."/>
            <person name="Wang C."/>
        </authorList>
    </citation>
    <scope>NUCLEOTIDE SEQUENCE [LARGE SCALE GENOMIC DNA]</scope>
    <source>
        <strain evidence="12 13">CQMa 102</strain>
    </source>
</reference>
<evidence type="ECO:0000256" key="9">
    <source>
        <dbReference type="ARBA" id="ARBA00048233"/>
    </source>
</evidence>
<comment type="catalytic activity">
    <reaction evidence="9">
        <text>2 L-dopa + O2 = 2 L-dopaquinone + 2 H2O</text>
        <dbReference type="Rhea" id="RHEA:34287"/>
        <dbReference type="ChEBI" id="CHEBI:15377"/>
        <dbReference type="ChEBI" id="CHEBI:15379"/>
        <dbReference type="ChEBI" id="CHEBI:57504"/>
        <dbReference type="ChEBI" id="CHEBI:57924"/>
        <dbReference type="EC" id="1.14.18.1"/>
    </reaction>
</comment>
<dbReference type="GO" id="GO:0046872">
    <property type="term" value="F:metal ion binding"/>
    <property type="evidence" value="ECO:0007669"/>
    <property type="project" value="UniProtKB-KW"/>
</dbReference>
<dbReference type="OMA" id="CTSVEAT"/>
<dbReference type="PRINTS" id="PR00092">
    <property type="entry name" value="TYROSINASE"/>
</dbReference>
<dbReference type="InterPro" id="IPR008922">
    <property type="entry name" value="Di-copper_centre_dom_sf"/>
</dbReference>
<dbReference type="InterPro" id="IPR041640">
    <property type="entry name" value="Tyrosinase_C"/>
</dbReference>
<evidence type="ECO:0000256" key="7">
    <source>
        <dbReference type="ARBA" id="ARBA00023033"/>
    </source>
</evidence>
<evidence type="ECO:0000256" key="6">
    <source>
        <dbReference type="ARBA" id="ARBA00023008"/>
    </source>
</evidence>
<organism evidence="13">
    <name type="scientific">Metarhizium acridum (strain CQMa 102)</name>
    <dbReference type="NCBI Taxonomy" id="655827"/>
    <lineage>
        <taxon>Eukaryota</taxon>
        <taxon>Fungi</taxon>
        <taxon>Dikarya</taxon>
        <taxon>Ascomycota</taxon>
        <taxon>Pezizomycotina</taxon>
        <taxon>Sordariomycetes</taxon>
        <taxon>Hypocreomycetidae</taxon>
        <taxon>Hypocreales</taxon>
        <taxon>Clavicipitaceae</taxon>
        <taxon>Metarhizium</taxon>
    </lineage>
</organism>
<evidence type="ECO:0000256" key="4">
    <source>
        <dbReference type="ARBA" id="ARBA00022723"/>
    </source>
</evidence>
<dbReference type="InParanoid" id="E9DZA8"/>
<dbReference type="Gene3D" id="1.10.1280.10">
    <property type="entry name" value="Di-copper center containing domain from catechol oxidase"/>
    <property type="match status" value="2"/>
</dbReference>
<dbReference type="OrthoDB" id="6132182at2759"/>
<dbReference type="Pfam" id="PF00264">
    <property type="entry name" value="Tyrosinase"/>
    <property type="match status" value="1"/>
</dbReference>
<name>E9DZA8_METAQ</name>
<dbReference type="eggNOG" id="ENOG502RYJI">
    <property type="taxonomic scope" value="Eukaryota"/>
</dbReference>
<evidence type="ECO:0000256" key="1">
    <source>
        <dbReference type="ARBA" id="ARBA00001973"/>
    </source>
</evidence>
<dbReference type="GO" id="GO:0004503">
    <property type="term" value="F:tyrosinase activity"/>
    <property type="evidence" value="ECO:0007669"/>
    <property type="project" value="UniProtKB-EC"/>
</dbReference>
<evidence type="ECO:0000256" key="5">
    <source>
        <dbReference type="ARBA" id="ARBA00023002"/>
    </source>
</evidence>
<dbReference type="AlphaFoldDB" id="E9DZA8"/>
<evidence type="ECO:0000256" key="3">
    <source>
        <dbReference type="ARBA" id="ARBA00011906"/>
    </source>
</evidence>
<keyword evidence="6" id="KW-0186">Copper</keyword>
<evidence type="ECO:0000256" key="10">
    <source>
        <dbReference type="ARBA" id="ARBA00048881"/>
    </source>
</evidence>
<gene>
    <name evidence="12" type="ORF">MAC_02956</name>
</gene>
<evidence type="ECO:0000259" key="11">
    <source>
        <dbReference type="PROSITE" id="PS00498"/>
    </source>
</evidence>
<comment type="catalytic activity">
    <reaction evidence="10">
        <text>L-tyrosine + O2 = L-dopaquinone + H2O</text>
        <dbReference type="Rhea" id="RHEA:18117"/>
        <dbReference type="ChEBI" id="CHEBI:15377"/>
        <dbReference type="ChEBI" id="CHEBI:15379"/>
        <dbReference type="ChEBI" id="CHEBI:57924"/>
        <dbReference type="ChEBI" id="CHEBI:58315"/>
        <dbReference type="EC" id="1.14.18.1"/>
    </reaction>
</comment>
<evidence type="ECO:0000313" key="12">
    <source>
        <dbReference type="EMBL" id="EFY91070.1"/>
    </source>
</evidence>
<dbReference type="HOGENOM" id="CLU_013691_1_2_1"/>
<evidence type="ECO:0000256" key="8">
    <source>
        <dbReference type="ARBA" id="ARBA00023101"/>
    </source>
</evidence>
<dbReference type="STRING" id="655827.E9DZA8"/>
<sequence>MSYEYYPITGIPIPSGEVTPARREISSWWTSTVPEDQIQVSLFIRALREMQDKNPLQELLSYYQIAGPSAHSVQQQVLYNIMVKELIPSITDASVKADWEKAAQHWRLPFWDWAIPQSDTGKFGVPGIVALEQLDVLKLGGKDKERVKNPLYKFTNKINGEEVSMNDARMKPYQLNYEAYTGITLSILQYNKSIGTSRYGDPSRTDWIQGFVDNSKVEEALKNPKAEHWEEGVSIAQNVYRILTDVYFKSYETFASTYLSAQLEERERLKATEYLSLEMIHNNIHVWTGGWVEQGKASTTKVTGPPITAGHMADVPVASFDPIFWLHHCNVDRLLAIWQYLNPDKWFGSKAVPTPDPNPQPTDDLAPFHINKEGKYYNSNDARYCEKLGYTYQDLVRTTTDQLKIDLQNKYGKHTKKLQPVFQGIPVPGIGEETFPDYIINVEYDRFALGGEPYSVEFHLETTNDQNQAECCTLGSFHNFTSPVVPDCENCQKQQDKGAKSKAQVPITLPLNGLVINPGFRDVTSLQPDHVNALLEQQLRISVSKLTGEQILPKDLPGFHVTIQVGRAKLPHVSLDVFQPDSYTTLRRVSLVESLVSRLGLG</sequence>
<protein>
    <recommendedName>
        <fullName evidence="3">tyrosinase</fullName>
        <ecNumber evidence="3">1.14.18.1</ecNumber>
    </recommendedName>
</protein>
<comment type="similarity">
    <text evidence="2">Belongs to the tyrosinase family.</text>
</comment>
<dbReference type="GO" id="GO:0042438">
    <property type="term" value="P:melanin biosynthetic process"/>
    <property type="evidence" value="ECO:0007669"/>
    <property type="project" value="UniProtKB-KW"/>
</dbReference>
<keyword evidence="13" id="KW-1185">Reference proteome</keyword>
<evidence type="ECO:0000313" key="13">
    <source>
        <dbReference type="Proteomes" id="UP000002499"/>
    </source>
</evidence>
<keyword evidence="5" id="KW-0560">Oxidoreductase</keyword>
<dbReference type="Pfam" id="PF18132">
    <property type="entry name" value="Tyrosinase_C"/>
    <property type="match status" value="1"/>
</dbReference>
<dbReference type="PANTHER" id="PTHR11474:SF76">
    <property type="entry name" value="SHKT DOMAIN-CONTAINING PROTEIN"/>
    <property type="match status" value="1"/>
</dbReference>
<dbReference type="PROSITE" id="PS00498">
    <property type="entry name" value="TYROSINASE_2"/>
    <property type="match status" value="1"/>
</dbReference>